<dbReference type="Pfam" id="PF03724">
    <property type="entry name" value="META"/>
    <property type="match status" value="1"/>
</dbReference>
<dbReference type="InterPro" id="IPR005184">
    <property type="entry name" value="DUF306_Meta_HslJ"/>
</dbReference>
<dbReference type="PANTHER" id="PTHR35535">
    <property type="entry name" value="HEAT SHOCK PROTEIN HSLJ"/>
    <property type="match status" value="1"/>
</dbReference>
<proteinExistence type="predicted"/>
<evidence type="ECO:0000256" key="1">
    <source>
        <dbReference type="SAM" id="SignalP"/>
    </source>
</evidence>
<dbReference type="PROSITE" id="PS51257">
    <property type="entry name" value="PROKAR_LIPOPROTEIN"/>
    <property type="match status" value="1"/>
</dbReference>
<protein>
    <submittedName>
        <fullName evidence="3">Heat shock protein HslJ</fullName>
    </submittedName>
</protein>
<dbReference type="AlphaFoldDB" id="A0A212UCP3"/>
<dbReference type="Proteomes" id="UP000198131">
    <property type="component" value="Unassembled WGS sequence"/>
</dbReference>
<dbReference type="Gene3D" id="2.40.128.270">
    <property type="match status" value="1"/>
</dbReference>
<dbReference type="RefSeq" id="WP_088844456.1">
    <property type="nucleotide sequence ID" value="NZ_FYEW01000002.1"/>
</dbReference>
<accession>A0A212UCP3</accession>
<gene>
    <name evidence="3" type="ORF">SAMN06265337_3166</name>
</gene>
<feature type="domain" description="DUF306" evidence="2">
    <location>
        <begin position="34"/>
        <end position="133"/>
    </location>
</feature>
<dbReference type="EMBL" id="FYEW01000002">
    <property type="protein sequence ID" value="SNC76009.1"/>
    <property type="molecule type" value="Genomic_DNA"/>
</dbReference>
<keyword evidence="4" id="KW-1185">Reference proteome</keyword>
<dbReference type="OrthoDB" id="880459at2"/>
<dbReference type="InterPro" id="IPR038670">
    <property type="entry name" value="HslJ-like_sf"/>
</dbReference>
<evidence type="ECO:0000313" key="4">
    <source>
        <dbReference type="Proteomes" id="UP000198131"/>
    </source>
</evidence>
<dbReference type="PANTHER" id="PTHR35535:SF1">
    <property type="entry name" value="HEAT SHOCK PROTEIN HSLJ"/>
    <property type="match status" value="1"/>
</dbReference>
<keyword evidence="3" id="KW-0346">Stress response</keyword>
<name>A0A212UCP3_9BACT</name>
<feature type="chain" id="PRO_5012510412" evidence="1">
    <location>
        <begin position="22"/>
        <end position="143"/>
    </location>
</feature>
<sequence length="143" mass="16035">MLRSVLPFLALVLSLSFSSCTKDDAPVPAPVYLLDQRWLLTEMNGRLAPASAITNLKLPSSSSNYEGRAYCNQYFGQYELIAGSPMLRFTSQGSTYATCNLQEEELQYLELLRQTTRYVISNHTLRLYGAQDAVPLLVFKVAE</sequence>
<dbReference type="InterPro" id="IPR053147">
    <property type="entry name" value="Hsp_HslJ-like"/>
</dbReference>
<reference evidence="4" key="1">
    <citation type="submission" date="2017-06" db="EMBL/GenBank/DDBJ databases">
        <authorList>
            <person name="Varghese N."/>
            <person name="Submissions S."/>
        </authorList>
    </citation>
    <scope>NUCLEOTIDE SEQUENCE [LARGE SCALE GENOMIC DNA]</scope>
    <source>
        <strain evidence="4">DSM 11116</strain>
    </source>
</reference>
<organism evidence="3 4">
    <name type="scientific">Hymenobacter gelipurpurascens</name>
    <dbReference type="NCBI Taxonomy" id="89968"/>
    <lineage>
        <taxon>Bacteria</taxon>
        <taxon>Pseudomonadati</taxon>
        <taxon>Bacteroidota</taxon>
        <taxon>Cytophagia</taxon>
        <taxon>Cytophagales</taxon>
        <taxon>Hymenobacteraceae</taxon>
        <taxon>Hymenobacter</taxon>
    </lineage>
</organism>
<feature type="signal peptide" evidence="1">
    <location>
        <begin position="1"/>
        <end position="21"/>
    </location>
</feature>
<keyword evidence="1" id="KW-0732">Signal</keyword>
<evidence type="ECO:0000313" key="3">
    <source>
        <dbReference type="EMBL" id="SNC76009.1"/>
    </source>
</evidence>
<evidence type="ECO:0000259" key="2">
    <source>
        <dbReference type="Pfam" id="PF03724"/>
    </source>
</evidence>